<comment type="caution">
    <text evidence="1">The sequence shown here is derived from an EMBL/GenBank/DDBJ whole genome shotgun (WGS) entry which is preliminary data.</text>
</comment>
<evidence type="ECO:0000313" key="2">
    <source>
        <dbReference type="Proteomes" id="UP000327044"/>
    </source>
</evidence>
<evidence type="ECO:0000313" key="1">
    <source>
        <dbReference type="EMBL" id="KAB0799866.1"/>
    </source>
</evidence>
<dbReference type="InParanoid" id="A0A5N4ARD7"/>
<reference evidence="1 2" key="1">
    <citation type="journal article" date="2018" name="Elife">
        <title>Firefly genomes illuminate parallel origins of bioluminescence in beetles.</title>
        <authorList>
            <person name="Fallon T.R."/>
            <person name="Lower S.E."/>
            <person name="Chang C.H."/>
            <person name="Bessho-Uehara M."/>
            <person name="Martin G.J."/>
            <person name="Bewick A.J."/>
            <person name="Behringer M."/>
            <person name="Debat H.J."/>
            <person name="Wong I."/>
            <person name="Day J.C."/>
            <person name="Suvorov A."/>
            <person name="Silva C.J."/>
            <person name="Stanger-Hall K.F."/>
            <person name="Hall D.W."/>
            <person name="Schmitz R.J."/>
            <person name="Nelson D.R."/>
            <person name="Lewis S.M."/>
            <person name="Shigenobu S."/>
            <person name="Bybee S.M."/>
            <person name="Larracuente A.M."/>
            <person name="Oba Y."/>
            <person name="Weng J.K."/>
        </authorList>
    </citation>
    <scope>NUCLEOTIDE SEQUENCE [LARGE SCALE GENOMIC DNA]</scope>
    <source>
        <strain evidence="1">1611_PpyrPB1</strain>
        <tissue evidence="1">Whole body</tissue>
    </source>
</reference>
<organism evidence="1 2">
    <name type="scientific">Photinus pyralis</name>
    <name type="common">Common eastern firefly</name>
    <name type="synonym">Lampyris pyralis</name>
    <dbReference type="NCBI Taxonomy" id="7054"/>
    <lineage>
        <taxon>Eukaryota</taxon>
        <taxon>Metazoa</taxon>
        <taxon>Ecdysozoa</taxon>
        <taxon>Arthropoda</taxon>
        <taxon>Hexapoda</taxon>
        <taxon>Insecta</taxon>
        <taxon>Pterygota</taxon>
        <taxon>Neoptera</taxon>
        <taxon>Endopterygota</taxon>
        <taxon>Coleoptera</taxon>
        <taxon>Polyphaga</taxon>
        <taxon>Elateriformia</taxon>
        <taxon>Elateroidea</taxon>
        <taxon>Lampyridae</taxon>
        <taxon>Lampyrinae</taxon>
        <taxon>Photinus</taxon>
    </lineage>
</organism>
<accession>A0A5N4ARD7</accession>
<dbReference type="EMBL" id="VVIM01000005">
    <property type="protein sequence ID" value="KAB0799866.1"/>
    <property type="molecule type" value="Genomic_DNA"/>
</dbReference>
<keyword evidence="2" id="KW-1185">Reference proteome</keyword>
<protein>
    <submittedName>
        <fullName evidence="1">Uncharacterized protein</fullName>
    </submittedName>
</protein>
<dbReference type="Proteomes" id="UP000327044">
    <property type="component" value="Unassembled WGS sequence"/>
</dbReference>
<gene>
    <name evidence="1" type="ORF">PPYR_07746</name>
</gene>
<dbReference type="AlphaFoldDB" id="A0A5N4ARD7"/>
<proteinExistence type="predicted"/>
<name>A0A5N4ARD7_PHOPY</name>
<sequence>MGAAYLHFSEVSCGTVNICQDFSSSSTALSENDDRSALGGLGSLRMRVWLKLSGVLLAHQTYVFEWFLYLYVSKGFEIGELKQPKFPRAKSRELQLLILGENVRSKSCRV</sequence>